<dbReference type="AlphaFoldDB" id="A0AAE8L8F4"/>
<keyword evidence="3" id="KW-1185">Reference proteome</keyword>
<name>A0AAE8L8F4_9HYPH</name>
<sequence length="44" mass="4912">METLVAGTVCHRIGRDRWVTGVQTAKAPERIASELRRATRMDGD</sequence>
<protein>
    <submittedName>
        <fullName evidence="2">Uncharacterized protein</fullName>
    </submittedName>
</protein>
<dbReference type="EMBL" id="FOPK01000022">
    <property type="protein sequence ID" value="SFH38572.1"/>
    <property type="molecule type" value="Genomic_DNA"/>
</dbReference>
<reference evidence="1 3" key="1">
    <citation type="submission" date="2016-04" db="EMBL/GenBank/DDBJ databases">
        <title>Complete genome sequencing and analysis of CBMB27, Methylobacterium phyllosphaerae isolated from leaf tissues of rice (Oryza sativa L.).</title>
        <authorList>
            <person name="Lee Y."/>
            <person name="Hwangbo K."/>
            <person name="Chung H."/>
            <person name="Yoo J."/>
            <person name="Kim K.Y."/>
            <person name="Sa T.M."/>
            <person name="Um Y."/>
            <person name="Madhaiyan M."/>
        </authorList>
    </citation>
    <scope>NUCLEOTIDE SEQUENCE [LARGE SCALE GENOMIC DNA]</scope>
    <source>
        <strain evidence="1 3">CBMB27</strain>
    </source>
</reference>
<proteinExistence type="predicted"/>
<gene>
    <name evidence="1" type="ORF">MCBMB27_05330</name>
    <name evidence="2" type="ORF">SAMN05192567_12286</name>
</gene>
<evidence type="ECO:0000313" key="4">
    <source>
        <dbReference type="Proteomes" id="UP000199140"/>
    </source>
</evidence>
<evidence type="ECO:0000313" key="3">
    <source>
        <dbReference type="Proteomes" id="UP000185487"/>
    </source>
</evidence>
<dbReference type="Proteomes" id="UP000199140">
    <property type="component" value="Unassembled WGS sequence"/>
</dbReference>
<dbReference type="RefSeq" id="WP_257787395.1">
    <property type="nucleotide sequence ID" value="NZ_CP015367.1"/>
</dbReference>
<reference evidence="2 4" key="2">
    <citation type="submission" date="2016-10" db="EMBL/GenBank/DDBJ databases">
        <authorList>
            <person name="Varghese N."/>
            <person name="Submissions S."/>
        </authorList>
    </citation>
    <scope>NUCLEOTIDE SEQUENCE [LARGE SCALE GENOMIC DNA]</scope>
    <source>
        <strain evidence="2 4">CBMB27</strain>
    </source>
</reference>
<dbReference type="Proteomes" id="UP000185487">
    <property type="component" value="Chromosome"/>
</dbReference>
<evidence type="ECO:0000313" key="1">
    <source>
        <dbReference type="EMBL" id="APT34621.1"/>
    </source>
</evidence>
<dbReference type="EMBL" id="CP015367">
    <property type="protein sequence ID" value="APT34621.1"/>
    <property type="molecule type" value="Genomic_DNA"/>
</dbReference>
<evidence type="ECO:0000313" key="2">
    <source>
        <dbReference type="EMBL" id="SFH38572.1"/>
    </source>
</evidence>
<organism evidence="2 4">
    <name type="scientific">Methylobacterium phyllosphaerae</name>
    <dbReference type="NCBI Taxonomy" id="418223"/>
    <lineage>
        <taxon>Bacteria</taxon>
        <taxon>Pseudomonadati</taxon>
        <taxon>Pseudomonadota</taxon>
        <taxon>Alphaproteobacteria</taxon>
        <taxon>Hyphomicrobiales</taxon>
        <taxon>Methylobacteriaceae</taxon>
        <taxon>Methylobacterium</taxon>
    </lineage>
</organism>
<accession>A0AAE8L8F4</accession>
<dbReference type="KEGG" id="mphy:MCBMB27_05330"/>
<dbReference type="GeneID" id="96607350"/>